<keyword evidence="3" id="KW-1185">Reference proteome</keyword>
<evidence type="ECO:0008006" key="4">
    <source>
        <dbReference type="Google" id="ProtNLM"/>
    </source>
</evidence>
<protein>
    <recommendedName>
        <fullName evidence="4">Peptidase inhibitor family I36 protein</fullName>
    </recommendedName>
</protein>
<dbReference type="Proteomes" id="UP001595847">
    <property type="component" value="Unassembled WGS sequence"/>
</dbReference>
<evidence type="ECO:0000313" key="2">
    <source>
        <dbReference type="EMBL" id="MFC3997543.1"/>
    </source>
</evidence>
<evidence type="ECO:0000256" key="1">
    <source>
        <dbReference type="SAM" id="SignalP"/>
    </source>
</evidence>
<gene>
    <name evidence="2" type="ORF">ACFOVU_16540</name>
</gene>
<feature type="chain" id="PRO_5047145801" description="Peptidase inhibitor family I36 protein" evidence="1">
    <location>
        <begin position="23"/>
        <end position="122"/>
    </location>
</feature>
<organism evidence="2 3">
    <name type="scientific">Nocardiopsis sediminis</name>
    <dbReference type="NCBI Taxonomy" id="1778267"/>
    <lineage>
        <taxon>Bacteria</taxon>
        <taxon>Bacillati</taxon>
        <taxon>Actinomycetota</taxon>
        <taxon>Actinomycetes</taxon>
        <taxon>Streptosporangiales</taxon>
        <taxon>Nocardiopsidaceae</taxon>
        <taxon>Nocardiopsis</taxon>
    </lineage>
</organism>
<proteinExistence type="predicted"/>
<keyword evidence="1" id="KW-0732">Signal</keyword>
<feature type="signal peptide" evidence="1">
    <location>
        <begin position="1"/>
        <end position="22"/>
    </location>
</feature>
<dbReference type="RefSeq" id="WP_378534586.1">
    <property type="nucleotide sequence ID" value="NZ_JBHSBH010000010.1"/>
</dbReference>
<accession>A0ABV8FR55</accession>
<sequence length="122" mass="12825">MRKIAKAAVLMFAVGAFTTIGAAGASAAQTADTRGCPSGAVCVYPQDAGWNNDRPELVLYTYGAHNLTNMVGQHYVFNNQTGGATARTCTGYNGTGCEGFLSPNSYIDKNMTPINSIVLVRP</sequence>
<evidence type="ECO:0000313" key="3">
    <source>
        <dbReference type="Proteomes" id="UP001595847"/>
    </source>
</evidence>
<name>A0ABV8FR55_9ACTN</name>
<reference evidence="3" key="1">
    <citation type="journal article" date="2019" name="Int. J. Syst. Evol. Microbiol.">
        <title>The Global Catalogue of Microorganisms (GCM) 10K type strain sequencing project: providing services to taxonomists for standard genome sequencing and annotation.</title>
        <authorList>
            <consortium name="The Broad Institute Genomics Platform"/>
            <consortium name="The Broad Institute Genome Sequencing Center for Infectious Disease"/>
            <person name="Wu L."/>
            <person name="Ma J."/>
        </authorList>
    </citation>
    <scope>NUCLEOTIDE SEQUENCE [LARGE SCALE GENOMIC DNA]</scope>
    <source>
        <strain evidence="3">TBRC 1826</strain>
    </source>
</reference>
<comment type="caution">
    <text evidence="2">The sequence shown here is derived from an EMBL/GenBank/DDBJ whole genome shotgun (WGS) entry which is preliminary data.</text>
</comment>
<dbReference type="EMBL" id="JBHSBH010000010">
    <property type="protein sequence ID" value="MFC3997543.1"/>
    <property type="molecule type" value="Genomic_DNA"/>
</dbReference>